<dbReference type="SUPFAM" id="SSF54631">
    <property type="entry name" value="CBS-domain pair"/>
    <property type="match status" value="1"/>
</dbReference>
<evidence type="ECO:0000256" key="2">
    <source>
        <dbReference type="PROSITE-ProRule" id="PRU00703"/>
    </source>
</evidence>
<evidence type="ECO:0000313" key="5">
    <source>
        <dbReference type="Proteomes" id="UP001162891"/>
    </source>
</evidence>
<dbReference type="InterPro" id="IPR051257">
    <property type="entry name" value="Diverse_CBS-Domain"/>
</dbReference>
<accession>A0ABM7WRK7</accession>
<feature type="domain" description="CBS" evidence="3">
    <location>
        <begin position="73"/>
        <end position="130"/>
    </location>
</feature>
<dbReference type="EMBL" id="AP025591">
    <property type="protein sequence ID" value="BDG02099.1"/>
    <property type="molecule type" value="Genomic_DNA"/>
</dbReference>
<evidence type="ECO:0000256" key="1">
    <source>
        <dbReference type="ARBA" id="ARBA00023122"/>
    </source>
</evidence>
<reference evidence="5" key="1">
    <citation type="journal article" date="2022" name="Int. J. Syst. Evol. Microbiol.">
        <title>Anaeromyxobacter oryzae sp. nov., Anaeromyxobacter diazotrophicus sp. nov. and Anaeromyxobacter paludicola sp. nov., isolated from paddy soils.</title>
        <authorList>
            <person name="Itoh H."/>
            <person name="Xu Z."/>
            <person name="Mise K."/>
            <person name="Masuda Y."/>
            <person name="Ushijima N."/>
            <person name="Hayakawa C."/>
            <person name="Shiratori Y."/>
            <person name="Senoo K."/>
        </authorList>
    </citation>
    <scope>NUCLEOTIDE SEQUENCE [LARGE SCALE GENOMIC DNA]</scope>
    <source>
        <strain evidence="5">Red232</strain>
    </source>
</reference>
<evidence type="ECO:0000259" key="3">
    <source>
        <dbReference type="PROSITE" id="PS51371"/>
    </source>
</evidence>
<dbReference type="PROSITE" id="PS51371">
    <property type="entry name" value="CBS"/>
    <property type="match status" value="2"/>
</dbReference>
<keyword evidence="1 2" id="KW-0129">CBS domain</keyword>
<evidence type="ECO:0000313" key="4">
    <source>
        <dbReference type="EMBL" id="BDG02099.1"/>
    </source>
</evidence>
<keyword evidence="5" id="KW-1185">Reference proteome</keyword>
<dbReference type="RefSeq" id="WP_248359347.1">
    <property type="nucleotide sequence ID" value="NZ_AP025591.1"/>
</dbReference>
<dbReference type="InterPro" id="IPR000644">
    <property type="entry name" value="CBS_dom"/>
</dbReference>
<proteinExistence type="predicted"/>
<dbReference type="PANTHER" id="PTHR43080:SF2">
    <property type="entry name" value="CBS DOMAIN-CONTAINING PROTEIN"/>
    <property type="match status" value="1"/>
</dbReference>
<sequence>MLCQDLMKSEVETFREHDTIQQIARRMREVNIGFVPICAPDGRPVGTLTDRDIALRVCGEDLRSSATVAADVMTRETITCRETDPIERAEQLMARHHKGRMMVVDDEGHLVGVISLSDIVDEEDDDRAAETARLVSDREVRA</sequence>
<organism evidence="4 5">
    <name type="scientific">Anaeromyxobacter oryzae</name>
    <dbReference type="NCBI Taxonomy" id="2918170"/>
    <lineage>
        <taxon>Bacteria</taxon>
        <taxon>Pseudomonadati</taxon>
        <taxon>Myxococcota</taxon>
        <taxon>Myxococcia</taxon>
        <taxon>Myxococcales</taxon>
        <taxon>Cystobacterineae</taxon>
        <taxon>Anaeromyxobacteraceae</taxon>
        <taxon>Anaeromyxobacter</taxon>
    </lineage>
</organism>
<dbReference type="Proteomes" id="UP001162891">
    <property type="component" value="Chromosome"/>
</dbReference>
<dbReference type="InterPro" id="IPR046342">
    <property type="entry name" value="CBS_dom_sf"/>
</dbReference>
<protein>
    <submittedName>
        <fullName evidence="4">CBS domain-containing protein YhcV</fullName>
    </submittedName>
</protein>
<feature type="domain" description="CBS" evidence="3">
    <location>
        <begin position="7"/>
        <end position="65"/>
    </location>
</feature>
<gene>
    <name evidence="4" type="primary">yhcV</name>
    <name evidence="4" type="ORF">AMOR_10950</name>
</gene>
<dbReference type="PANTHER" id="PTHR43080">
    <property type="entry name" value="CBS DOMAIN-CONTAINING PROTEIN CBSX3, MITOCHONDRIAL"/>
    <property type="match status" value="1"/>
</dbReference>
<dbReference type="Pfam" id="PF00571">
    <property type="entry name" value="CBS"/>
    <property type="match status" value="2"/>
</dbReference>
<dbReference type="SMART" id="SM00116">
    <property type="entry name" value="CBS"/>
    <property type="match status" value="2"/>
</dbReference>
<name>A0ABM7WRK7_9BACT</name>
<dbReference type="Gene3D" id="3.10.580.10">
    <property type="entry name" value="CBS-domain"/>
    <property type="match status" value="1"/>
</dbReference>